<evidence type="ECO:0000256" key="1">
    <source>
        <dbReference type="ARBA" id="ARBA00006641"/>
    </source>
</evidence>
<dbReference type="Proteomes" id="UP000218965">
    <property type="component" value="Chromosome"/>
</dbReference>
<evidence type="ECO:0000313" key="10">
    <source>
        <dbReference type="Proteomes" id="UP000218965"/>
    </source>
</evidence>
<dbReference type="SUPFAM" id="SSF53182">
    <property type="entry name" value="Pyrrolidone carboxyl peptidase (pyroglutamate aminopeptidase)"/>
    <property type="match status" value="1"/>
</dbReference>
<dbReference type="RefSeq" id="WP_096421182.1">
    <property type="nucleotide sequence ID" value="NZ_AP017315.1"/>
</dbReference>
<protein>
    <recommendedName>
        <fullName evidence="2">Pyrrolidone-carboxylate peptidase</fullName>
    </recommendedName>
    <alternativeName>
        <fullName evidence="7">5-oxoprolyl-peptidase</fullName>
    </alternativeName>
    <alternativeName>
        <fullName evidence="8">Pyroglutamyl-peptidase I</fullName>
    </alternativeName>
</protein>
<dbReference type="InterPro" id="IPR016125">
    <property type="entry name" value="Peptidase_C15-like"/>
</dbReference>
<evidence type="ECO:0000256" key="5">
    <source>
        <dbReference type="ARBA" id="ARBA00022801"/>
    </source>
</evidence>
<organism evidence="9 10">
    <name type="scientific">Microcella alkaliphila</name>
    <dbReference type="NCBI Taxonomy" id="279828"/>
    <lineage>
        <taxon>Bacteria</taxon>
        <taxon>Bacillati</taxon>
        <taxon>Actinomycetota</taxon>
        <taxon>Actinomycetes</taxon>
        <taxon>Micrococcales</taxon>
        <taxon>Microbacteriaceae</taxon>
        <taxon>Microcella</taxon>
    </lineage>
</organism>
<evidence type="ECO:0000256" key="8">
    <source>
        <dbReference type="ARBA" id="ARBA00031559"/>
    </source>
</evidence>
<keyword evidence="6" id="KW-0788">Thiol protease</keyword>
<reference evidence="9 10" key="2">
    <citation type="submission" date="2016-01" db="EMBL/GenBank/DDBJ databases">
        <title>Microcella alkaliphila JAM AC0309 whole genome shotgun sequence.</title>
        <authorList>
            <person name="Kurata A."/>
            <person name="Hirose Y."/>
            <person name="Kishimoto N."/>
            <person name="Kobayashi T."/>
        </authorList>
    </citation>
    <scope>NUCLEOTIDE SEQUENCE [LARGE SCALE GENOMIC DNA]</scope>
    <source>
        <strain evidence="9 10">JAM AC0309</strain>
    </source>
</reference>
<proteinExistence type="inferred from homology"/>
<dbReference type="Pfam" id="PF01470">
    <property type="entry name" value="Peptidase_C15"/>
    <property type="match status" value="1"/>
</dbReference>
<dbReference type="NCBIfam" id="NF009676">
    <property type="entry name" value="PRK13197.1"/>
    <property type="match status" value="1"/>
</dbReference>
<dbReference type="Gene3D" id="3.40.630.20">
    <property type="entry name" value="Peptidase C15, pyroglutamyl peptidase I-like"/>
    <property type="match status" value="1"/>
</dbReference>
<dbReference type="InterPro" id="IPR000816">
    <property type="entry name" value="Peptidase_C15"/>
</dbReference>
<sequence length="205" mass="21064">MNAPTRRTVLVTGFEPFGGDSVNPSGDVARALDGDTIEGATIVGRVLPVSFAGSAAQLEQLAALHSPALIVSLGLADGREAITPERVAINYADARIPDNDGDQPRDASLDIDGPAARFTGLPVKRIVRALGDAGHPAAVSLTAGSYVCNALAYHLGAVAERHQVAAGFIHVPNWSTDALAPAIRLAIATALTHPDDVDDVGGSIH</sequence>
<dbReference type="PANTHER" id="PTHR23402:SF1">
    <property type="entry name" value="PYROGLUTAMYL-PEPTIDASE I"/>
    <property type="match status" value="1"/>
</dbReference>
<name>A0A0U4WW62_9MICO</name>
<dbReference type="PIRSF" id="PIRSF015592">
    <property type="entry name" value="Prld-crbxl_pptds"/>
    <property type="match status" value="1"/>
</dbReference>
<dbReference type="GO" id="GO:0006508">
    <property type="term" value="P:proteolysis"/>
    <property type="evidence" value="ECO:0007669"/>
    <property type="project" value="UniProtKB-KW"/>
</dbReference>
<evidence type="ECO:0000313" key="9">
    <source>
        <dbReference type="EMBL" id="BAU32042.1"/>
    </source>
</evidence>
<dbReference type="GO" id="GO:0016920">
    <property type="term" value="F:pyroglutamyl-peptidase activity"/>
    <property type="evidence" value="ECO:0007669"/>
    <property type="project" value="InterPro"/>
</dbReference>
<keyword evidence="4" id="KW-0645">Protease</keyword>
<keyword evidence="5" id="KW-0378">Hydrolase</keyword>
<accession>A0A0U4WW62</accession>
<dbReference type="OrthoDB" id="9779738at2"/>
<evidence type="ECO:0000256" key="2">
    <source>
        <dbReference type="ARBA" id="ARBA00019191"/>
    </source>
</evidence>
<dbReference type="GO" id="GO:0005829">
    <property type="term" value="C:cytosol"/>
    <property type="evidence" value="ECO:0007669"/>
    <property type="project" value="InterPro"/>
</dbReference>
<dbReference type="AlphaFoldDB" id="A0A0U4WW62"/>
<dbReference type="PANTHER" id="PTHR23402">
    <property type="entry name" value="PROTEASE FAMILY C15 PYROGLUTAMYL-PEPTIDASE I-RELATED"/>
    <property type="match status" value="1"/>
</dbReference>
<comment type="similarity">
    <text evidence="1">Belongs to the peptidase C15 family.</text>
</comment>
<dbReference type="PRINTS" id="PR00706">
    <property type="entry name" value="PYROGLUPTASE"/>
</dbReference>
<evidence type="ECO:0000256" key="4">
    <source>
        <dbReference type="ARBA" id="ARBA00022670"/>
    </source>
</evidence>
<keyword evidence="3" id="KW-0963">Cytoplasm</keyword>
<reference evidence="10" key="1">
    <citation type="submission" date="2015-12" db="EMBL/GenBank/DDBJ databases">
        <authorList>
            <person name="Shamseldin A."/>
            <person name="Moawad H."/>
            <person name="Abd El-Rahim W.M."/>
            <person name="Sadowsky M.J."/>
        </authorList>
    </citation>
    <scope>NUCLEOTIDE SEQUENCE [LARGE SCALE GENOMIC DNA]</scope>
    <source>
        <strain evidence="10">JAM AC0309</strain>
    </source>
</reference>
<dbReference type="KEGG" id="malk:MalAC0309_1184"/>
<evidence type="ECO:0000256" key="7">
    <source>
        <dbReference type="ARBA" id="ARBA00030836"/>
    </source>
</evidence>
<gene>
    <name evidence="9" type="primary">pcp</name>
    <name evidence="9" type="ORF">MalAC0309_1184</name>
</gene>
<dbReference type="CDD" id="cd00501">
    <property type="entry name" value="Peptidase_C15"/>
    <property type="match status" value="1"/>
</dbReference>
<evidence type="ECO:0000256" key="6">
    <source>
        <dbReference type="ARBA" id="ARBA00022807"/>
    </source>
</evidence>
<evidence type="ECO:0000256" key="3">
    <source>
        <dbReference type="ARBA" id="ARBA00022490"/>
    </source>
</evidence>
<dbReference type="EMBL" id="AP017315">
    <property type="protein sequence ID" value="BAU32042.1"/>
    <property type="molecule type" value="Genomic_DNA"/>
</dbReference>
<dbReference type="InterPro" id="IPR036440">
    <property type="entry name" value="Peptidase_C15-like_sf"/>
</dbReference>